<evidence type="ECO:0000256" key="1">
    <source>
        <dbReference type="SAM" id="Phobius"/>
    </source>
</evidence>
<dbReference type="AlphaFoldDB" id="A0AAN7ZE26"/>
<reference evidence="2 3" key="1">
    <citation type="submission" date="2023-10" db="EMBL/GenBank/DDBJ databases">
        <title>Draft genome sequence of Xylaria bambusicola isolate GMP-LS, the root and basal stem rot pathogen of sugarcane in Indonesia.</title>
        <authorList>
            <person name="Selvaraj P."/>
            <person name="Muralishankar V."/>
            <person name="Muruganantham S."/>
            <person name="Sp S."/>
            <person name="Haryani S."/>
            <person name="Lau K.J.X."/>
            <person name="Naqvi N.I."/>
        </authorList>
    </citation>
    <scope>NUCLEOTIDE SEQUENCE [LARGE SCALE GENOMIC DNA]</scope>
    <source>
        <strain evidence="2">GMP-LS</strain>
    </source>
</reference>
<feature type="transmembrane region" description="Helical" evidence="1">
    <location>
        <begin position="21"/>
        <end position="42"/>
    </location>
</feature>
<sequence length="156" mass="16678">MSTPWTKTMLSLPDPRCSYDIGLPFIRVGLLPVLAVLALFVISKAEGKVAPELTMLRREILFRSVLRPVTEMDISSPALRKTGGCFPMPTPAGVPVASTSPGCSVWPCEMTARSCGIGKIRSNVVASWRGSPFTRVCTRKVCGSASLGTAMGPYVC</sequence>
<comment type="caution">
    <text evidence="2">The sequence shown here is derived from an EMBL/GenBank/DDBJ whole genome shotgun (WGS) entry which is preliminary data.</text>
</comment>
<keyword evidence="1" id="KW-1133">Transmembrane helix</keyword>
<proteinExistence type="predicted"/>
<organism evidence="2 3">
    <name type="scientific">Xylaria bambusicola</name>
    <dbReference type="NCBI Taxonomy" id="326684"/>
    <lineage>
        <taxon>Eukaryota</taxon>
        <taxon>Fungi</taxon>
        <taxon>Dikarya</taxon>
        <taxon>Ascomycota</taxon>
        <taxon>Pezizomycotina</taxon>
        <taxon>Sordariomycetes</taxon>
        <taxon>Xylariomycetidae</taxon>
        <taxon>Xylariales</taxon>
        <taxon>Xylariaceae</taxon>
        <taxon>Xylaria</taxon>
    </lineage>
</organism>
<gene>
    <name evidence="2" type="ORF">RRF57_013128</name>
</gene>
<accession>A0AAN7ZE26</accession>
<dbReference type="EMBL" id="JAWHQM010000115">
    <property type="protein sequence ID" value="KAK5637416.1"/>
    <property type="molecule type" value="Genomic_DNA"/>
</dbReference>
<keyword evidence="3" id="KW-1185">Reference proteome</keyword>
<keyword evidence="1" id="KW-0472">Membrane</keyword>
<evidence type="ECO:0000313" key="2">
    <source>
        <dbReference type="EMBL" id="KAK5637416.1"/>
    </source>
</evidence>
<keyword evidence="1" id="KW-0812">Transmembrane</keyword>
<dbReference type="Proteomes" id="UP001305414">
    <property type="component" value="Unassembled WGS sequence"/>
</dbReference>
<protein>
    <submittedName>
        <fullName evidence="2">Uncharacterized protein</fullName>
    </submittedName>
</protein>
<evidence type="ECO:0000313" key="3">
    <source>
        <dbReference type="Proteomes" id="UP001305414"/>
    </source>
</evidence>
<name>A0AAN7ZE26_9PEZI</name>